<keyword evidence="8" id="KW-0807">Transducer</keyword>
<dbReference type="Proteomes" id="UP000031036">
    <property type="component" value="Unassembled WGS sequence"/>
</dbReference>
<gene>
    <name evidence="12" type="primary">dop-4</name>
    <name evidence="12" type="ORF">Tcan_07058</name>
</gene>
<keyword evidence="7 12" id="KW-0675">Receptor</keyword>
<dbReference type="Gene3D" id="1.20.1070.10">
    <property type="entry name" value="Rhodopsin 7-helix transmembrane proteins"/>
    <property type="match status" value="2"/>
</dbReference>
<dbReference type="PROSITE" id="PS50262">
    <property type="entry name" value="G_PROTEIN_RECEP_F1_2"/>
    <property type="match status" value="1"/>
</dbReference>
<dbReference type="PANTHER" id="PTHR24248:SF185">
    <property type="entry name" value="DOPAMINE RECEPTOR 2"/>
    <property type="match status" value="1"/>
</dbReference>
<dbReference type="GO" id="GO:0043410">
    <property type="term" value="P:positive regulation of MAPK cascade"/>
    <property type="evidence" value="ECO:0007669"/>
    <property type="project" value="TreeGrafter"/>
</dbReference>
<evidence type="ECO:0000256" key="10">
    <source>
        <dbReference type="SAM" id="Phobius"/>
    </source>
</evidence>
<dbReference type="PANTHER" id="PTHR24248">
    <property type="entry name" value="ADRENERGIC RECEPTOR-RELATED G-PROTEIN COUPLED RECEPTOR"/>
    <property type="match status" value="1"/>
</dbReference>
<feature type="region of interest" description="Disordered" evidence="9">
    <location>
        <begin position="324"/>
        <end position="345"/>
    </location>
</feature>
<evidence type="ECO:0000256" key="3">
    <source>
        <dbReference type="ARBA" id="ARBA00022692"/>
    </source>
</evidence>
<keyword evidence="6 10" id="KW-0472">Membrane</keyword>
<evidence type="ECO:0000259" key="11">
    <source>
        <dbReference type="PROSITE" id="PS50262"/>
    </source>
</evidence>
<proteinExistence type="predicted"/>
<dbReference type="GO" id="GO:0005886">
    <property type="term" value="C:plasma membrane"/>
    <property type="evidence" value="ECO:0007669"/>
    <property type="project" value="UniProtKB-SubCell"/>
</dbReference>
<reference evidence="12 13" key="1">
    <citation type="submission" date="2014-11" db="EMBL/GenBank/DDBJ databases">
        <title>Genetic blueprint of the zoonotic pathogen Toxocara canis.</title>
        <authorList>
            <person name="Zhu X.-Q."/>
            <person name="Korhonen P.K."/>
            <person name="Cai H."/>
            <person name="Young N.D."/>
            <person name="Nejsum P."/>
            <person name="von Samson-Himmelstjerna G."/>
            <person name="Boag P.R."/>
            <person name="Tan P."/>
            <person name="Li Q."/>
            <person name="Min J."/>
            <person name="Yang Y."/>
            <person name="Wang X."/>
            <person name="Fang X."/>
            <person name="Hall R.S."/>
            <person name="Hofmann A."/>
            <person name="Sternberg P.W."/>
            <person name="Jex A.R."/>
            <person name="Gasser R.B."/>
        </authorList>
    </citation>
    <scope>NUCLEOTIDE SEQUENCE [LARGE SCALE GENOMIC DNA]</scope>
    <source>
        <strain evidence="12">PN_DK_2014</strain>
    </source>
</reference>
<dbReference type="GO" id="GO:0071880">
    <property type="term" value="P:adenylate cyclase-activating adrenergic receptor signaling pathway"/>
    <property type="evidence" value="ECO:0007669"/>
    <property type="project" value="TreeGrafter"/>
</dbReference>
<evidence type="ECO:0000256" key="9">
    <source>
        <dbReference type="SAM" id="MobiDB-lite"/>
    </source>
</evidence>
<evidence type="ECO:0000313" key="12">
    <source>
        <dbReference type="EMBL" id="KHN86541.1"/>
    </source>
</evidence>
<dbReference type="InterPro" id="IPR017452">
    <property type="entry name" value="GPCR_Rhodpsn_7TM"/>
</dbReference>
<feature type="region of interest" description="Disordered" evidence="9">
    <location>
        <begin position="250"/>
        <end position="276"/>
    </location>
</feature>
<feature type="transmembrane region" description="Helical" evidence="10">
    <location>
        <begin position="432"/>
        <end position="452"/>
    </location>
</feature>
<evidence type="ECO:0000256" key="2">
    <source>
        <dbReference type="ARBA" id="ARBA00022475"/>
    </source>
</evidence>
<dbReference type="InterPro" id="IPR000276">
    <property type="entry name" value="GPCR_Rhodpsn"/>
</dbReference>
<dbReference type="SMART" id="SM01381">
    <property type="entry name" value="7TM_GPCR_Srsx"/>
    <property type="match status" value="1"/>
</dbReference>
<dbReference type="Pfam" id="PF00001">
    <property type="entry name" value="7tm_1"/>
    <property type="match status" value="2"/>
</dbReference>
<dbReference type="OMA" id="PIGYRDK"/>
<comment type="subcellular location">
    <subcellularLocation>
        <location evidence="1">Cell membrane</location>
        <topology evidence="1">Multi-pass membrane protein</topology>
    </subcellularLocation>
</comment>
<evidence type="ECO:0000256" key="8">
    <source>
        <dbReference type="ARBA" id="ARBA00023224"/>
    </source>
</evidence>
<feature type="compositionally biased region" description="Polar residues" evidence="9">
    <location>
        <begin position="331"/>
        <end position="345"/>
    </location>
</feature>
<feature type="transmembrane region" description="Helical" evidence="10">
    <location>
        <begin position="70"/>
        <end position="93"/>
    </location>
</feature>
<evidence type="ECO:0000256" key="1">
    <source>
        <dbReference type="ARBA" id="ARBA00004651"/>
    </source>
</evidence>
<feature type="transmembrane region" description="Helical" evidence="10">
    <location>
        <begin position="105"/>
        <end position="128"/>
    </location>
</feature>
<comment type="caution">
    <text evidence="12">The sequence shown here is derived from an EMBL/GenBank/DDBJ whole genome shotgun (WGS) entry which is preliminary data.</text>
</comment>
<name>A0A0B2VSK8_TOXCA</name>
<evidence type="ECO:0000256" key="4">
    <source>
        <dbReference type="ARBA" id="ARBA00022989"/>
    </source>
</evidence>
<feature type="domain" description="G-protein coupled receptors family 1 profile" evidence="11">
    <location>
        <begin position="85"/>
        <end position="452"/>
    </location>
</feature>
<accession>A0A0B2VSK8</accession>
<evidence type="ECO:0000313" key="13">
    <source>
        <dbReference type="Proteomes" id="UP000031036"/>
    </source>
</evidence>
<dbReference type="OrthoDB" id="5951059at2759"/>
<feature type="transmembrane region" description="Helical" evidence="10">
    <location>
        <begin position="186"/>
        <end position="208"/>
    </location>
</feature>
<keyword evidence="5" id="KW-0297">G-protein coupled receptor</keyword>
<dbReference type="GO" id="GO:0004930">
    <property type="term" value="F:G protein-coupled receptor activity"/>
    <property type="evidence" value="ECO:0007669"/>
    <property type="project" value="UniProtKB-KW"/>
</dbReference>
<organism evidence="12 13">
    <name type="scientific">Toxocara canis</name>
    <name type="common">Canine roundworm</name>
    <dbReference type="NCBI Taxonomy" id="6265"/>
    <lineage>
        <taxon>Eukaryota</taxon>
        <taxon>Metazoa</taxon>
        <taxon>Ecdysozoa</taxon>
        <taxon>Nematoda</taxon>
        <taxon>Chromadorea</taxon>
        <taxon>Rhabditida</taxon>
        <taxon>Spirurina</taxon>
        <taxon>Ascaridomorpha</taxon>
        <taxon>Ascaridoidea</taxon>
        <taxon>Toxocaridae</taxon>
        <taxon>Toxocara</taxon>
    </lineage>
</organism>
<keyword evidence="3 10" id="KW-0812">Transmembrane</keyword>
<dbReference type="EMBL" id="JPKZ01000592">
    <property type="protein sequence ID" value="KHN86541.1"/>
    <property type="molecule type" value="Genomic_DNA"/>
</dbReference>
<feature type="transmembrane region" description="Helical" evidence="10">
    <location>
        <begin position="395"/>
        <end position="420"/>
    </location>
</feature>
<keyword evidence="13" id="KW-1185">Reference proteome</keyword>
<dbReference type="AlphaFoldDB" id="A0A0B2VSK8"/>
<dbReference type="STRING" id="6265.A0A0B2VSK8"/>
<keyword evidence="4 10" id="KW-1133">Transmembrane helix</keyword>
<feature type="compositionally biased region" description="Polar residues" evidence="9">
    <location>
        <begin position="250"/>
        <end position="262"/>
    </location>
</feature>
<evidence type="ECO:0000256" key="5">
    <source>
        <dbReference type="ARBA" id="ARBA00023040"/>
    </source>
</evidence>
<evidence type="ECO:0000256" key="6">
    <source>
        <dbReference type="ARBA" id="ARBA00023136"/>
    </source>
</evidence>
<keyword evidence="2" id="KW-1003">Cell membrane</keyword>
<evidence type="ECO:0000256" key="7">
    <source>
        <dbReference type="ARBA" id="ARBA00023170"/>
    </source>
</evidence>
<protein>
    <submittedName>
        <fullName evidence="12">Dopamine receptor 4</fullName>
    </submittedName>
</protein>
<dbReference type="PRINTS" id="PR00237">
    <property type="entry name" value="GPCRRHODOPSN"/>
</dbReference>
<dbReference type="SUPFAM" id="SSF81321">
    <property type="entry name" value="Family A G protein-coupled receptor-like"/>
    <property type="match status" value="1"/>
</dbReference>
<sequence length="511" mass="57443">MKRGCSKLKNAIVQNLFPLLTCDEIKSSNAESICVSHMRMTTNDDSSEANFGNAYDDAETTDEPQWRHPALALLFAAFCILTIAGNCLVVIAVCTKKYLRNPTGYLIVSLAFADLIVGLIVMPLNSLFEMTQHVWMLGLATCDLFHALDILASTSSIWNLCVISLDRYMAGRDPIGYRDKVSTRRITLAICFVWVMSACLSFPAIIWWRKSSPHLYRDHLHSKKVNSDSCASDENIPTLRIHWGKSCVTSDGRTSSSVSNSIRMPHHNSHNSSINLKKLRKQASCKSLVETRGTDDRYSNVGPLDCSQSPLLRPESNVSFNTSGVFRHRPNGTTSSGSHQRSSGIDRTASMITVIPYDERTPESTSTTQAHVARKKLGVREKSRQMMRYVHEQRAARTLSIVVGVFIVCWMPFFIFSPIMTLCETCISSHELVFSIITWAGHLNSMLNPLIYSRFSREFRRAFKQILTCERERRIKTAIRTPLGIVFAQLVSITQLWEQQPNDCASSAVIE</sequence>